<protein>
    <recommendedName>
        <fullName evidence="1">Carboxymuconolactone decarboxylase-like domain-containing protein</fullName>
    </recommendedName>
</protein>
<dbReference type="GO" id="GO:0051920">
    <property type="term" value="F:peroxiredoxin activity"/>
    <property type="evidence" value="ECO:0007669"/>
    <property type="project" value="InterPro"/>
</dbReference>
<dbReference type="PANTHER" id="PTHR34846">
    <property type="entry name" value="4-CARBOXYMUCONOLACTONE DECARBOXYLASE FAMILY PROTEIN (AFU_ORTHOLOGUE AFUA_6G11590)"/>
    <property type="match status" value="1"/>
</dbReference>
<dbReference type="RefSeq" id="WP_153531498.1">
    <property type="nucleotide sequence ID" value="NZ_WEGH01000001.1"/>
</dbReference>
<evidence type="ECO:0000313" key="2">
    <source>
        <dbReference type="EMBL" id="MQY03615.1"/>
    </source>
</evidence>
<name>A0A7K0BR05_9ACTN</name>
<proteinExistence type="predicted"/>
<evidence type="ECO:0000259" key="1">
    <source>
        <dbReference type="Pfam" id="PF02627"/>
    </source>
</evidence>
<comment type="caution">
    <text evidence="2">The sequence shown here is derived from an EMBL/GenBank/DDBJ whole genome shotgun (WGS) entry which is preliminary data.</text>
</comment>
<dbReference type="Pfam" id="PF02627">
    <property type="entry name" value="CMD"/>
    <property type="match status" value="1"/>
</dbReference>
<organism evidence="2 3">
    <name type="scientific">Actinomadura macrotermitis</name>
    <dbReference type="NCBI Taxonomy" id="2585200"/>
    <lineage>
        <taxon>Bacteria</taxon>
        <taxon>Bacillati</taxon>
        <taxon>Actinomycetota</taxon>
        <taxon>Actinomycetes</taxon>
        <taxon>Streptosporangiales</taxon>
        <taxon>Thermomonosporaceae</taxon>
        <taxon>Actinomadura</taxon>
    </lineage>
</organism>
<feature type="domain" description="Carboxymuconolactone decarboxylase-like" evidence="1">
    <location>
        <begin position="52"/>
        <end position="121"/>
    </location>
</feature>
<dbReference type="InterPro" id="IPR003779">
    <property type="entry name" value="CMD-like"/>
</dbReference>
<accession>A0A7K0BR05</accession>
<evidence type="ECO:0000313" key="3">
    <source>
        <dbReference type="Proteomes" id="UP000487268"/>
    </source>
</evidence>
<reference evidence="2 3" key="1">
    <citation type="submission" date="2019-10" db="EMBL/GenBank/DDBJ databases">
        <title>Actinomadura rubteroloni sp. nov. and Actinomadura macrotermitis sp. nov., isolated from the gut of fungus growing-termite Macrotermes natalensis.</title>
        <authorList>
            <person name="Benndorf R."/>
            <person name="Martin K."/>
            <person name="Kuefner M."/>
            <person name="De Beer W."/>
            <person name="Kaster A.-K."/>
            <person name="Vollmers J."/>
            <person name="Poulsen M."/>
            <person name="Beemelmanns C."/>
        </authorList>
    </citation>
    <scope>NUCLEOTIDE SEQUENCE [LARGE SCALE GENOMIC DNA]</scope>
    <source>
        <strain evidence="2 3">RB68</strain>
    </source>
</reference>
<dbReference type="AlphaFoldDB" id="A0A7K0BR05"/>
<dbReference type="Gene3D" id="1.20.1290.10">
    <property type="entry name" value="AhpD-like"/>
    <property type="match status" value="1"/>
</dbReference>
<sequence length="184" mass="20669">MARISLDPPRTLRYRLYALVSRRMFGTEVDPLRAMGHHLGVATADSVFEMQVKRWKALPDGLKDLAVMVASVKIGCSWCVDFGTWEATTHGIPLAKLEAVPHWRDSELFTERERLVMEYAEAMTADPPQVTDEMAEGLRGFLSERQLVELTMMVAVENLRSRFNAAAGLTGQGFKERCEIPARA</sequence>
<dbReference type="Proteomes" id="UP000487268">
    <property type="component" value="Unassembled WGS sequence"/>
</dbReference>
<keyword evidence="3" id="KW-1185">Reference proteome</keyword>
<dbReference type="SUPFAM" id="SSF69118">
    <property type="entry name" value="AhpD-like"/>
    <property type="match status" value="1"/>
</dbReference>
<dbReference type="OrthoDB" id="657225at2"/>
<dbReference type="PANTHER" id="PTHR34846:SF10">
    <property type="entry name" value="CYTOPLASMIC PROTEIN"/>
    <property type="match status" value="1"/>
</dbReference>
<dbReference type="InterPro" id="IPR029032">
    <property type="entry name" value="AhpD-like"/>
</dbReference>
<dbReference type="EMBL" id="WEGH01000001">
    <property type="protein sequence ID" value="MQY03615.1"/>
    <property type="molecule type" value="Genomic_DNA"/>
</dbReference>
<gene>
    <name evidence="2" type="ORF">ACRB68_16600</name>
</gene>